<dbReference type="Proteomes" id="UP000315369">
    <property type="component" value="Unassembled WGS sequence"/>
</dbReference>
<name>A0A540WWD4_9BACT</name>
<accession>A0A540WWD4</accession>
<evidence type="ECO:0000313" key="4">
    <source>
        <dbReference type="Proteomes" id="UP000315369"/>
    </source>
</evidence>
<proteinExistence type="predicted"/>
<comment type="caution">
    <text evidence="3">The sequence shown here is derived from an EMBL/GenBank/DDBJ whole genome shotgun (WGS) entry which is preliminary data.</text>
</comment>
<organism evidence="3 4">
    <name type="scientific">Myxococcus llanfairpwllgwyngyllgogerychwyrndrobwllllantysiliogogogochensis</name>
    <dbReference type="NCBI Taxonomy" id="2590453"/>
    <lineage>
        <taxon>Bacteria</taxon>
        <taxon>Pseudomonadati</taxon>
        <taxon>Myxococcota</taxon>
        <taxon>Myxococcia</taxon>
        <taxon>Myxococcales</taxon>
        <taxon>Cystobacterineae</taxon>
        <taxon>Myxococcaceae</taxon>
        <taxon>Myxococcus</taxon>
    </lineage>
</organism>
<keyword evidence="4" id="KW-1185">Reference proteome</keyword>
<reference evidence="3 4" key="1">
    <citation type="submission" date="2019-06" db="EMBL/GenBank/DDBJ databases">
        <authorList>
            <person name="Livingstone P."/>
            <person name="Whitworth D."/>
        </authorList>
    </citation>
    <scope>NUCLEOTIDE SEQUENCE [LARGE SCALE GENOMIC DNA]</scope>
    <source>
        <strain evidence="3 4">AM401</strain>
    </source>
</reference>
<dbReference type="AlphaFoldDB" id="A0A540WWD4"/>
<dbReference type="Pfam" id="PF03995">
    <property type="entry name" value="Inhibitor_I36"/>
    <property type="match status" value="1"/>
</dbReference>
<evidence type="ECO:0008006" key="5">
    <source>
        <dbReference type="Google" id="ProtNLM"/>
    </source>
</evidence>
<sequence>MTGRCSDSGDTSDALARRLLPSVQSKTLIPGARDFSRHVNANSPPADELPLGNPSPGHLSRRNATIPTPHAPGTGRGDNPMQSHTFGRNPRRFIRSGLLGLGSFLVLGLAAATVLLTPSEASAEDTAACPWSGVLCLFDGPDFTGAVWNVMAWPPGGAGTCVGLPEHGWEDRAVSAINTNNEAAALFPHENCEGYPQMIEPGAQVSPLDFAPKSVWVY</sequence>
<evidence type="ECO:0000313" key="3">
    <source>
        <dbReference type="EMBL" id="TQF13321.1"/>
    </source>
</evidence>
<keyword evidence="2" id="KW-0812">Transmembrane</keyword>
<gene>
    <name evidence="3" type="ORF">FJV41_24520</name>
</gene>
<feature type="transmembrane region" description="Helical" evidence="2">
    <location>
        <begin position="98"/>
        <end position="116"/>
    </location>
</feature>
<dbReference type="EMBL" id="VIFM01000104">
    <property type="protein sequence ID" value="TQF13321.1"/>
    <property type="molecule type" value="Genomic_DNA"/>
</dbReference>
<evidence type="ECO:0000256" key="1">
    <source>
        <dbReference type="SAM" id="MobiDB-lite"/>
    </source>
</evidence>
<dbReference type="OrthoDB" id="5383213at2"/>
<protein>
    <recommendedName>
        <fullName evidence="5">Peptidase inhibitor family I36</fullName>
    </recommendedName>
</protein>
<keyword evidence="2" id="KW-0472">Membrane</keyword>
<keyword evidence="2" id="KW-1133">Transmembrane helix</keyword>
<evidence type="ECO:0000256" key="2">
    <source>
        <dbReference type="SAM" id="Phobius"/>
    </source>
</evidence>
<feature type="region of interest" description="Disordered" evidence="1">
    <location>
        <begin position="31"/>
        <end position="88"/>
    </location>
</feature>